<accession>A0A0K8J487</accession>
<reference evidence="3" key="1">
    <citation type="submission" date="2015-09" db="EMBL/GenBank/DDBJ databases">
        <authorList>
            <person name="Wibberg D."/>
        </authorList>
    </citation>
    <scope>NUCLEOTIDE SEQUENCE [LARGE SCALE GENOMIC DNA]</scope>
    <source>
        <strain evidence="3">SD1D</strain>
    </source>
</reference>
<evidence type="ECO:0000259" key="1">
    <source>
        <dbReference type="Pfam" id="PF14096"/>
    </source>
</evidence>
<evidence type="ECO:0000313" key="2">
    <source>
        <dbReference type="EMBL" id="CUH92149.1"/>
    </source>
</evidence>
<dbReference type="Proteomes" id="UP000196053">
    <property type="component" value="Chromosome I"/>
</dbReference>
<dbReference type="InterPro" id="IPR025369">
    <property type="entry name" value="DUF4274"/>
</dbReference>
<dbReference type="RefSeq" id="WP_058257544.1">
    <property type="nucleotide sequence ID" value="NZ_JANWKB010000067.1"/>
</dbReference>
<sequence length="148" mass="17394">MDKNVEEFVKQMLYDKNIVDVIRLIDEIADSEILHLYAYNYNWDNGFEIPKKIIHKDCCQLSTALMMFYAADGIRYLQDKSKVNNLKEWSTFIKELYNKIINNGFIEGAIKFNPPLSKVQIFKIKKVINTKEEAFLKEIGTNDLNVYL</sequence>
<dbReference type="AlphaFoldDB" id="A0A0K8J487"/>
<evidence type="ECO:0000313" key="3">
    <source>
        <dbReference type="Proteomes" id="UP000196053"/>
    </source>
</evidence>
<feature type="domain" description="DUF4274" evidence="1">
    <location>
        <begin position="30"/>
        <end position="101"/>
    </location>
</feature>
<name>A0A0K8J487_9FIRM</name>
<dbReference type="KEGG" id="hsd:SD1D_0598"/>
<dbReference type="Pfam" id="PF14096">
    <property type="entry name" value="DUF4274"/>
    <property type="match status" value="1"/>
</dbReference>
<gene>
    <name evidence="2" type="ORF">SD1D_0598</name>
</gene>
<protein>
    <recommendedName>
        <fullName evidence="1">DUF4274 domain-containing protein</fullName>
    </recommendedName>
</protein>
<proteinExistence type="predicted"/>
<dbReference type="EMBL" id="LN879430">
    <property type="protein sequence ID" value="CUH92149.1"/>
    <property type="molecule type" value="Genomic_DNA"/>
</dbReference>
<keyword evidence="3" id="KW-1185">Reference proteome</keyword>
<dbReference type="OrthoDB" id="2169335at2"/>
<organism evidence="2 3">
    <name type="scientific">Herbinix luporum</name>
    <dbReference type="NCBI Taxonomy" id="1679721"/>
    <lineage>
        <taxon>Bacteria</taxon>
        <taxon>Bacillati</taxon>
        <taxon>Bacillota</taxon>
        <taxon>Clostridia</taxon>
        <taxon>Lachnospirales</taxon>
        <taxon>Lachnospiraceae</taxon>
        <taxon>Herbinix</taxon>
    </lineage>
</organism>